<evidence type="ECO:0000313" key="4">
    <source>
        <dbReference type="Proteomes" id="UP000593571"/>
    </source>
</evidence>
<dbReference type="InterPro" id="IPR008636">
    <property type="entry name" value="Hook_C"/>
</dbReference>
<evidence type="ECO:0000256" key="1">
    <source>
        <dbReference type="SAM" id="Coils"/>
    </source>
</evidence>
<keyword evidence="1" id="KW-0175">Coiled coil</keyword>
<dbReference type="Proteomes" id="UP000593571">
    <property type="component" value="Unassembled WGS sequence"/>
</dbReference>
<feature type="domain" description="Hook C-terminal" evidence="2">
    <location>
        <begin position="5"/>
        <end position="100"/>
    </location>
</feature>
<name>A0A7J8DWN1_ROUAE</name>
<accession>A0A7J8DWN1</accession>
<organism evidence="3 4">
    <name type="scientific">Rousettus aegyptiacus</name>
    <name type="common">Egyptian fruit bat</name>
    <name type="synonym">Pteropus aegyptiacus</name>
    <dbReference type="NCBI Taxonomy" id="9407"/>
    <lineage>
        <taxon>Eukaryota</taxon>
        <taxon>Metazoa</taxon>
        <taxon>Chordata</taxon>
        <taxon>Craniata</taxon>
        <taxon>Vertebrata</taxon>
        <taxon>Euteleostomi</taxon>
        <taxon>Mammalia</taxon>
        <taxon>Eutheria</taxon>
        <taxon>Laurasiatheria</taxon>
        <taxon>Chiroptera</taxon>
        <taxon>Yinpterochiroptera</taxon>
        <taxon>Pteropodoidea</taxon>
        <taxon>Pteropodidae</taxon>
        <taxon>Rousettinae</taxon>
        <taxon>Rousettus</taxon>
    </lineage>
</organism>
<dbReference type="Pfam" id="PF05622">
    <property type="entry name" value="HOOK"/>
    <property type="match status" value="1"/>
</dbReference>
<dbReference type="PANTHER" id="PTHR18947:SF38">
    <property type="entry name" value="PROTEIN HOOK HOMOLOG 3"/>
    <property type="match status" value="1"/>
</dbReference>
<dbReference type="GO" id="GO:0030705">
    <property type="term" value="P:cytoskeleton-dependent intracellular transport"/>
    <property type="evidence" value="ECO:0007669"/>
    <property type="project" value="TreeGrafter"/>
</dbReference>
<dbReference type="PANTHER" id="PTHR18947">
    <property type="entry name" value="HOOK PROTEINS"/>
    <property type="match status" value="1"/>
</dbReference>
<dbReference type="EMBL" id="JACASE010000011">
    <property type="protein sequence ID" value="KAF6427647.1"/>
    <property type="molecule type" value="Genomic_DNA"/>
</dbReference>
<dbReference type="AlphaFoldDB" id="A0A7J8DWN1"/>
<dbReference type="GO" id="GO:0051959">
    <property type="term" value="F:dynein light intermediate chain binding"/>
    <property type="evidence" value="ECO:0007669"/>
    <property type="project" value="TreeGrafter"/>
</dbReference>
<sequence length="132" mass="15094">MPLGSQESSDSLAAEIVTPEIREKLIRLQHENKMLKLNQEGSDNEKIALLQSLLDDANLRKNELETENRLVNQRLLEVQSQVEELQKSLQDQGSKAEDVSFNIYQPWSNSYIMLTKAVALFFLFDGLCQNNL</sequence>
<feature type="coiled-coil region" evidence="1">
    <location>
        <begin position="47"/>
        <end position="95"/>
    </location>
</feature>
<reference evidence="3 4" key="1">
    <citation type="journal article" date="2020" name="Nature">
        <title>Six reference-quality genomes reveal evolution of bat adaptations.</title>
        <authorList>
            <person name="Jebb D."/>
            <person name="Huang Z."/>
            <person name="Pippel M."/>
            <person name="Hughes G.M."/>
            <person name="Lavrichenko K."/>
            <person name="Devanna P."/>
            <person name="Winkler S."/>
            <person name="Jermiin L.S."/>
            <person name="Skirmuntt E.C."/>
            <person name="Katzourakis A."/>
            <person name="Burkitt-Gray L."/>
            <person name="Ray D.A."/>
            <person name="Sullivan K.A.M."/>
            <person name="Roscito J.G."/>
            <person name="Kirilenko B.M."/>
            <person name="Davalos L.M."/>
            <person name="Corthals A.P."/>
            <person name="Power M.L."/>
            <person name="Jones G."/>
            <person name="Ransome R.D."/>
            <person name="Dechmann D.K.N."/>
            <person name="Locatelli A.G."/>
            <person name="Puechmaille S.J."/>
            <person name="Fedrigo O."/>
            <person name="Jarvis E.D."/>
            <person name="Hiller M."/>
            <person name="Vernes S.C."/>
            <person name="Myers E.W."/>
            <person name="Teeling E.C."/>
        </authorList>
    </citation>
    <scope>NUCLEOTIDE SEQUENCE [LARGE SCALE GENOMIC DNA]</scope>
    <source>
        <strain evidence="3">MRouAeg1</strain>
        <tissue evidence="3">Muscle</tissue>
    </source>
</reference>
<dbReference type="GO" id="GO:0008017">
    <property type="term" value="F:microtubule binding"/>
    <property type="evidence" value="ECO:0007669"/>
    <property type="project" value="InterPro"/>
</dbReference>
<dbReference type="GO" id="GO:0031122">
    <property type="term" value="P:cytoplasmic microtubule organization"/>
    <property type="evidence" value="ECO:0007669"/>
    <property type="project" value="InterPro"/>
</dbReference>
<evidence type="ECO:0000259" key="2">
    <source>
        <dbReference type="Pfam" id="PF05622"/>
    </source>
</evidence>
<protein>
    <submittedName>
        <fullName evidence="3">Hook microtubule tethering protein 3</fullName>
    </submittedName>
</protein>
<comment type="caution">
    <text evidence="3">The sequence shown here is derived from an EMBL/GenBank/DDBJ whole genome shotgun (WGS) entry which is preliminary data.</text>
</comment>
<evidence type="ECO:0000313" key="3">
    <source>
        <dbReference type="EMBL" id="KAF6427647.1"/>
    </source>
</evidence>
<dbReference type="GO" id="GO:0005737">
    <property type="term" value="C:cytoplasm"/>
    <property type="evidence" value="ECO:0007669"/>
    <property type="project" value="TreeGrafter"/>
</dbReference>
<gene>
    <name evidence="3" type="ORF">HJG63_006362</name>
</gene>
<keyword evidence="4" id="KW-1185">Reference proteome</keyword>
<dbReference type="GO" id="GO:0005813">
    <property type="term" value="C:centrosome"/>
    <property type="evidence" value="ECO:0007669"/>
    <property type="project" value="TreeGrafter"/>
</dbReference>
<proteinExistence type="predicted"/>